<evidence type="ECO:0000313" key="2">
    <source>
        <dbReference type="EMBL" id="PVY41535.1"/>
    </source>
</evidence>
<feature type="signal peptide" evidence="1">
    <location>
        <begin position="1"/>
        <end position="35"/>
    </location>
</feature>
<name>A0A2U1AYN0_9BACT</name>
<dbReference type="Gene3D" id="3.20.20.80">
    <property type="entry name" value="Glycosidases"/>
    <property type="match status" value="1"/>
</dbReference>
<dbReference type="PANTHER" id="PTHR12631">
    <property type="entry name" value="ALPHA-L-IDURONIDASE"/>
    <property type="match status" value="1"/>
</dbReference>
<accession>A0A2U1AYN0</accession>
<dbReference type="InterPro" id="IPR017853">
    <property type="entry name" value="GH"/>
</dbReference>
<gene>
    <name evidence="2" type="ORF">C8D82_1137</name>
</gene>
<dbReference type="EMBL" id="QEKH01000013">
    <property type="protein sequence ID" value="PVY41535.1"/>
    <property type="molecule type" value="Genomic_DNA"/>
</dbReference>
<dbReference type="AlphaFoldDB" id="A0A2U1AYN0"/>
<keyword evidence="3" id="KW-1185">Reference proteome</keyword>
<dbReference type="PANTHER" id="PTHR12631:SF10">
    <property type="entry name" value="BETA-XYLOSIDASE-LIKE PROTEIN-RELATED"/>
    <property type="match status" value="1"/>
</dbReference>
<dbReference type="SUPFAM" id="SSF51445">
    <property type="entry name" value="(Trans)glycosidases"/>
    <property type="match status" value="1"/>
</dbReference>
<organism evidence="2 3">
    <name type="scientific">Victivallis vadensis</name>
    <dbReference type="NCBI Taxonomy" id="172901"/>
    <lineage>
        <taxon>Bacteria</taxon>
        <taxon>Pseudomonadati</taxon>
        <taxon>Lentisphaerota</taxon>
        <taxon>Lentisphaeria</taxon>
        <taxon>Victivallales</taxon>
        <taxon>Victivallaceae</taxon>
        <taxon>Victivallis</taxon>
    </lineage>
</organism>
<evidence type="ECO:0000313" key="3">
    <source>
        <dbReference type="Proteomes" id="UP000245959"/>
    </source>
</evidence>
<proteinExistence type="predicted"/>
<evidence type="ECO:0008006" key="4">
    <source>
        <dbReference type="Google" id="ProtNLM"/>
    </source>
</evidence>
<feature type="chain" id="PRO_5015644666" description="Glycoside hydrolase family 5 domain-containing protein" evidence="1">
    <location>
        <begin position="36"/>
        <end position="784"/>
    </location>
</feature>
<dbReference type="InterPro" id="IPR051923">
    <property type="entry name" value="Glycosyl_Hydrolase_39"/>
</dbReference>
<reference evidence="2 3" key="1">
    <citation type="submission" date="2018-04" db="EMBL/GenBank/DDBJ databases">
        <title>Genomic Encyclopedia of Type Strains, Phase IV (KMG-IV): sequencing the most valuable type-strain genomes for metagenomic binning, comparative biology and taxonomic classification.</title>
        <authorList>
            <person name="Goeker M."/>
        </authorList>
    </citation>
    <scope>NUCLEOTIDE SEQUENCE [LARGE SCALE GENOMIC DNA]</scope>
    <source>
        <strain evidence="2 3">DSM 14823</strain>
    </source>
</reference>
<evidence type="ECO:0000256" key="1">
    <source>
        <dbReference type="SAM" id="SignalP"/>
    </source>
</evidence>
<keyword evidence="1" id="KW-0732">Signal</keyword>
<comment type="caution">
    <text evidence="2">The sequence shown here is derived from an EMBL/GenBank/DDBJ whole genome shotgun (WGS) entry which is preliminary data.</text>
</comment>
<protein>
    <recommendedName>
        <fullName evidence="4">Glycoside hydrolase family 5 domain-containing protein</fullName>
    </recommendedName>
</protein>
<dbReference type="Proteomes" id="UP000245959">
    <property type="component" value="Unassembled WGS sequence"/>
</dbReference>
<sequence length="784" mass="86314">MTSNKFQKRKCLTMNFFCKLACSVSFLLAAGAVWAGTAPLSSAADPAVWRLNLGETPGATARLERDAATGGLLIRAGFTGESAYVGAIHAPELPPGVTKLNFRVTADRELEAGLRLLDASGRNFQTERFKLASGRETTLPLKLDGTRWEGAWGGSTNASRPVPPIREIQLLLNRPAEPEVTVRLAGVELEAPFINARPFTGENFRLEAFGCTVTGNWRNGAAPVLELAISALAEAAGEVVLTFPEMFRDQTARFAVEPGRTARHLWKAPLTLGGNPFNTYRIGAALRLTDGSCAERAVLLRGADSPDWERRLKSSEVTASILGTGTHFCFAPEPTGGYAAWYPYERLMDKIAAAGLKWVRDDYWMRRPDGTPGATPQQLARLRAAKAHGLNTIAMLPTMADQTLDYFLENVRAFVTETRGLVDVYEIGNEPNNFGGWIQKYGGTWNAREKDNSTSRWLIEHAKYVNAAADLIRELKPDAVVISGGYVTSSILRFLKNGISPNLNGITDHPYSAMTPPELYAFGTPFDGRDGVKAGGPNLHFSEVVQAFLRTFREIGRPDLSLWYTEFGYTTYLYGGQREKGKYTFAAYTEEAQAVYLVRRYLYCFTRPEIKAALQYDFLDDFQGRQFDPEANFGLLRADYSPKPAYFALQNLATFFNGVHSDSRLDAQVKIEDQPLHRAGKRGLLIDWDENGKALMNADNSIHARLFRTDGGLRLAVWDARPVGGEFSPRFAEVRIAGKAASAGKTVGLDLLSGKRFDVPSFPDGNDLILKLSIGSRPLAVTLF</sequence>
<dbReference type="GO" id="GO:0004553">
    <property type="term" value="F:hydrolase activity, hydrolyzing O-glycosyl compounds"/>
    <property type="evidence" value="ECO:0007669"/>
    <property type="project" value="TreeGrafter"/>
</dbReference>